<dbReference type="PANTHER" id="PTHR32438">
    <property type="entry name" value="4-ALPHA-GLUCANOTRANSFERASE DPE1, CHLOROPLASTIC/AMYLOPLASTIC"/>
    <property type="match status" value="1"/>
</dbReference>
<proteinExistence type="inferred from homology"/>
<dbReference type="SUPFAM" id="SSF51445">
    <property type="entry name" value="(Trans)glycosidases"/>
    <property type="match status" value="1"/>
</dbReference>
<dbReference type="InterPro" id="IPR048458">
    <property type="entry name" value="MalQ_N"/>
</dbReference>
<gene>
    <name evidence="12" type="primary">malQ</name>
    <name evidence="12" type="ORF">KDL01_12235</name>
</gene>
<dbReference type="InterPro" id="IPR003385">
    <property type="entry name" value="Glyco_hydro_77"/>
</dbReference>
<dbReference type="Proteomes" id="UP000675781">
    <property type="component" value="Unassembled WGS sequence"/>
</dbReference>
<dbReference type="GO" id="GO:0004134">
    <property type="term" value="F:4-alpha-glucanotransferase activity"/>
    <property type="evidence" value="ECO:0007669"/>
    <property type="project" value="UniProtKB-EC"/>
</dbReference>
<dbReference type="InterPro" id="IPR017853">
    <property type="entry name" value="GH"/>
</dbReference>
<evidence type="ECO:0000256" key="8">
    <source>
        <dbReference type="ARBA" id="ARBA00031423"/>
    </source>
</evidence>
<accession>A0A941ES06</accession>
<sequence>MSPGPDLMALARAYGISTEYHDWRGRRIEVGEATLVAVLAAFGVDASDAENCRSALRTRRERRSLPAAVVLRAEPGGASGRGTEVTALGPADSAPRLWIELEDGSRRYDLATVRSRPGPSHEQVEYDFALPAGLPLGWHRLTGTWGGRTLGCPLAVAPSRLTAGAGRGRAWGLSLQLHAVRSQQSWGIGDLEDLAQLALLAGHDLGAGFLVVNPLLASSGVEPIDPSPYLPASRRYPDPAHLRIESTFEYAYAPPEVRAQIDELGHDLRKTGPAGDLLDRDLVWEAKIAALRLLRELPPTDRGPGRDADFRAFLRREGAALRTHATWMTIVGLHGTHRENWPQGLEDPDSPQTRAWQRAEAEEIDFHCWMQWLLDEQFAAARTACERAGMPYGIIHDLPIGAQADGADVWADPDVYAPGVTVGAPPDEFNQQGQNWASRPWRPDRLAETGYLPYRQILVNALRHAHGLRIDHVMGLFRLWWIPEGFSPDQGTYVNYDHDAMLGVLTLEAQRTGALLIGEDLGTVEPWVRSELAGRGILGTSVLWFERDDAGRPLHAARWRADCLATVTTHDLPPTAAVLAGDAFDCEDWLEALRREGMLRRGAGEPETVDALHRYLAWTPARLVGVYLPDAVGDRRAHNLPGTSGDAYPNWRYPVADGSGAPVLLEELAANARVRSLARALRALG</sequence>
<keyword evidence="5 10" id="KW-0328">Glycosyltransferase</keyword>
<evidence type="ECO:0000313" key="12">
    <source>
        <dbReference type="EMBL" id="MBR7834039.1"/>
    </source>
</evidence>
<dbReference type="GO" id="GO:0005975">
    <property type="term" value="P:carbohydrate metabolic process"/>
    <property type="evidence" value="ECO:0007669"/>
    <property type="project" value="InterPro"/>
</dbReference>
<organism evidence="12 13">
    <name type="scientific">Actinospica durhamensis</name>
    <dbReference type="NCBI Taxonomy" id="1508375"/>
    <lineage>
        <taxon>Bacteria</taxon>
        <taxon>Bacillati</taxon>
        <taxon>Actinomycetota</taxon>
        <taxon>Actinomycetes</taxon>
        <taxon>Catenulisporales</taxon>
        <taxon>Actinospicaceae</taxon>
        <taxon>Actinospica</taxon>
    </lineage>
</organism>
<evidence type="ECO:0000256" key="6">
    <source>
        <dbReference type="ARBA" id="ARBA00022679"/>
    </source>
</evidence>
<evidence type="ECO:0000256" key="4">
    <source>
        <dbReference type="ARBA" id="ARBA00020295"/>
    </source>
</evidence>
<evidence type="ECO:0000256" key="7">
    <source>
        <dbReference type="ARBA" id="ARBA00023277"/>
    </source>
</evidence>
<dbReference type="Pfam" id="PF02446">
    <property type="entry name" value="Glyco_hydro_77"/>
    <property type="match status" value="1"/>
</dbReference>
<evidence type="ECO:0000259" key="11">
    <source>
        <dbReference type="Pfam" id="PF21226"/>
    </source>
</evidence>
<keyword evidence="7 10" id="KW-0119">Carbohydrate metabolism</keyword>
<comment type="similarity">
    <text evidence="2 10">Belongs to the disproportionating enzyme family.</text>
</comment>
<dbReference type="PANTHER" id="PTHR32438:SF5">
    <property type="entry name" value="4-ALPHA-GLUCANOTRANSFERASE DPE1, CHLOROPLASTIC_AMYLOPLASTIC"/>
    <property type="match status" value="1"/>
</dbReference>
<comment type="catalytic activity">
    <reaction evidence="1 10">
        <text>Transfers a segment of a (1-&gt;4)-alpha-D-glucan to a new position in an acceptor, which may be glucose or a (1-&gt;4)-alpha-D-glucan.</text>
        <dbReference type="EC" id="2.4.1.25"/>
    </reaction>
</comment>
<evidence type="ECO:0000256" key="2">
    <source>
        <dbReference type="ARBA" id="ARBA00005684"/>
    </source>
</evidence>
<comment type="caution">
    <text evidence="12">The sequence shown here is derived from an EMBL/GenBank/DDBJ whole genome shotgun (WGS) entry which is preliminary data.</text>
</comment>
<dbReference type="NCBIfam" id="TIGR00217">
    <property type="entry name" value="malQ"/>
    <property type="match status" value="1"/>
</dbReference>
<reference evidence="12" key="1">
    <citation type="submission" date="2021-04" db="EMBL/GenBank/DDBJ databases">
        <title>Genome based classification of Actinospica acidithermotolerans sp. nov., an actinobacterium isolated from an Indonesian hot spring.</title>
        <authorList>
            <person name="Kusuma A.B."/>
            <person name="Putra K.E."/>
            <person name="Nafisah S."/>
            <person name="Loh J."/>
            <person name="Nouioui I."/>
            <person name="Goodfellow M."/>
        </authorList>
    </citation>
    <scope>NUCLEOTIDE SEQUENCE</scope>
    <source>
        <strain evidence="12">CSCA 57</strain>
    </source>
</reference>
<dbReference type="EC" id="2.4.1.25" evidence="3 10"/>
<keyword evidence="6 10" id="KW-0808">Transferase</keyword>
<evidence type="ECO:0000256" key="5">
    <source>
        <dbReference type="ARBA" id="ARBA00022676"/>
    </source>
</evidence>
<dbReference type="RefSeq" id="WP_212528560.1">
    <property type="nucleotide sequence ID" value="NZ_JAGSOG010000046.1"/>
</dbReference>
<feature type="domain" description="MalQ N-terminal beta-sandwich" evidence="11">
    <location>
        <begin position="79"/>
        <end position="158"/>
    </location>
</feature>
<dbReference type="EMBL" id="JAGSOG010000046">
    <property type="protein sequence ID" value="MBR7834039.1"/>
    <property type="molecule type" value="Genomic_DNA"/>
</dbReference>
<protein>
    <recommendedName>
        <fullName evidence="4 10">4-alpha-glucanotransferase</fullName>
        <ecNumber evidence="3 10">2.4.1.25</ecNumber>
    </recommendedName>
    <alternativeName>
        <fullName evidence="8 10">Amylomaltase</fullName>
    </alternativeName>
    <alternativeName>
        <fullName evidence="9 10">Disproportionating enzyme</fullName>
    </alternativeName>
</protein>
<evidence type="ECO:0000256" key="3">
    <source>
        <dbReference type="ARBA" id="ARBA00012560"/>
    </source>
</evidence>
<evidence type="ECO:0000256" key="10">
    <source>
        <dbReference type="RuleBase" id="RU361207"/>
    </source>
</evidence>
<evidence type="ECO:0000256" key="1">
    <source>
        <dbReference type="ARBA" id="ARBA00000439"/>
    </source>
</evidence>
<dbReference type="Gene3D" id="3.20.20.80">
    <property type="entry name" value="Glycosidases"/>
    <property type="match status" value="1"/>
</dbReference>
<dbReference type="AlphaFoldDB" id="A0A941ES06"/>
<dbReference type="Pfam" id="PF21226">
    <property type="entry name" value="MalQ_N"/>
    <property type="match status" value="1"/>
</dbReference>
<evidence type="ECO:0000256" key="9">
    <source>
        <dbReference type="ARBA" id="ARBA00031501"/>
    </source>
</evidence>
<name>A0A941ES06_9ACTN</name>
<evidence type="ECO:0000313" key="13">
    <source>
        <dbReference type="Proteomes" id="UP000675781"/>
    </source>
</evidence>
<keyword evidence="13" id="KW-1185">Reference proteome</keyword>